<dbReference type="AlphaFoldDB" id="A0A0E9V0V4"/>
<organism evidence="1">
    <name type="scientific">Anguilla anguilla</name>
    <name type="common">European freshwater eel</name>
    <name type="synonym">Muraena anguilla</name>
    <dbReference type="NCBI Taxonomy" id="7936"/>
    <lineage>
        <taxon>Eukaryota</taxon>
        <taxon>Metazoa</taxon>
        <taxon>Chordata</taxon>
        <taxon>Craniata</taxon>
        <taxon>Vertebrata</taxon>
        <taxon>Euteleostomi</taxon>
        <taxon>Actinopterygii</taxon>
        <taxon>Neopterygii</taxon>
        <taxon>Teleostei</taxon>
        <taxon>Anguilliformes</taxon>
        <taxon>Anguillidae</taxon>
        <taxon>Anguilla</taxon>
    </lineage>
</organism>
<accession>A0A0E9V0V4</accession>
<dbReference type="EMBL" id="GBXM01037714">
    <property type="protein sequence ID" value="JAH70863.1"/>
    <property type="molecule type" value="Transcribed_RNA"/>
</dbReference>
<evidence type="ECO:0000313" key="1">
    <source>
        <dbReference type="EMBL" id="JAH70863.1"/>
    </source>
</evidence>
<reference evidence="1" key="2">
    <citation type="journal article" date="2015" name="Fish Shellfish Immunol.">
        <title>Early steps in the European eel (Anguilla anguilla)-Vibrio vulnificus interaction in the gills: Role of the RtxA13 toxin.</title>
        <authorList>
            <person name="Callol A."/>
            <person name="Pajuelo D."/>
            <person name="Ebbesson L."/>
            <person name="Teles M."/>
            <person name="MacKenzie S."/>
            <person name="Amaro C."/>
        </authorList>
    </citation>
    <scope>NUCLEOTIDE SEQUENCE</scope>
</reference>
<protein>
    <submittedName>
        <fullName evidence="1">Uncharacterized protein</fullName>
    </submittedName>
</protein>
<sequence length="22" mass="2612">MSTADQKSRVPRKKFARLFFTP</sequence>
<proteinExistence type="predicted"/>
<reference evidence="1" key="1">
    <citation type="submission" date="2014-11" db="EMBL/GenBank/DDBJ databases">
        <authorList>
            <person name="Amaro Gonzalez C."/>
        </authorList>
    </citation>
    <scope>NUCLEOTIDE SEQUENCE</scope>
</reference>
<name>A0A0E9V0V4_ANGAN</name>